<accession>A0ACB7T192</accession>
<protein>
    <submittedName>
        <fullName evidence="1">Uncharacterized protein</fullName>
    </submittedName>
</protein>
<proteinExistence type="predicted"/>
<sequence length="327" mass="34351">MPPVSSPAAVHHVAGARPFLITASTVGAAGSSSPKQQVLVTFPAPAVSNTTAIPSSGQPNSVKKQATCLPTVQPAKQPYFAAVPAAVTKTHVLAVEPNSKQKEVSGGMLTDPTSKSVVSKIKVEKEVTTEAAPPAPPEQSAVPSTGEPNPCMKQGICLPAGQPTKQPLEPQATVPATVTKTAGVAAVEPNSKQKEISGVLTDPVLKSTVSKIKVEREVPMEAAPSDPLEQSEPELGWCVACKESVEDIAEHLKDKHMKRCRVRACHIEKCDQCLSSLSGLLVVTTSDVEDEDSSEDEDDDDNEKEDGAKLGTMDLDRPCKAEPMVAE</sequence>
<reference evidence="1" key="1">
    <citation type="submission" date="2020-05" db="EMBL/GenBank/DDBJ databases">
        <title>Large-scale comparative analyses of tick genomes elucidate their genetic diversity and vector capacities.</title>
        <authorList>
            <person name="Jia N."/>
            <person name="Wang J."/>
            <person name="Shi W."/>
            <person name="Du L."/>
            <person name="Sun Y."/>
            <person name="Zhan W."/>
            <person name="Jiang J."/>
            <person name="Wang Q."/>
            <person name="Zhang B."/>
            <person name="Ji P."/>
            <person name="Sakyi L.B."/>
            <person name="Cui X."/>
            <person name="Yuan T."/>
            <person name="Jiang B."/>
            <person name="Yang W."/>
            <person name="Lam T.T.-Y."/>
            <person name="Chang Q."/>
            <person name="Ding S."/>
            <person name="Wang X."/>
            <person name="Zhu J."/>
            <person name="Ruan X."/>
            <person name="Zhao L."/>
            <person name="Wei J."/>
            <person name="Que T."/>
            <person name="Du C."/>
            <person name="Cheng J."/>
            <person name="Dai P."/>
            <person name="Han X."/>
            <person name="Huang E."/>
            <person name="Gao Y."/>
            <person name="Liu J."/>
            <person name="Shao H."/>
            <person name="Ye R."/>
            <person name="Li L."/>
            <person name="Wei W."/>
            <person name="Wang X."/>
            <person name="Wang C."/>
            <person name="Yang T."/>
            <person name="Huo Q."/>
            <person name="Li W."/>
            <person name="Guo W."/>
            <person name="Chen H."/>
            <person name="Zhou L."/>
            <person name="Ni X."/>
            <person name="Tian J."/>
            <person name="Zhou Y."/>
            <person name="Sheng Y."/>
            <person name="Liu T."/>
            <person name="Pan Y."/>
            <person name="Xia L."/>
            <person name="Li J."/>
            <person name="Zhao F."/>
            <person name="Cao W."/>
        </authorList>
    </citation>
    <scope>NUCLEOTIDE SEQUENCE</scope>
    <source>
        <strain evidence="1">Hyas-2018</strain>
    </source>
</reference>
<gene>
    <name evidence="1" type="ORF">HPB50_022700</name>
</gene>
<dbReference type="Proteomes" id="UP000821845">
    <property type="component" value="Chromosome 2"/>
</dbReference>
<keyword evidence="2" id="KW-1185">Reference proteome</keyword>
<evidence type="ECO:0000313" key="1">
    <source>
        <dbReference type="EMBL" id="KAH6939944.1"/>
    </source>
</evidence>
<name>A0ACB7T192_HYAAI</name>
<comment type="caution">
    <text evidence="1">The sequence shown here is derived from an EMBL/GenBank/DDBJ whole genome shotgun (WGS) entry which is preliminary data.</text>
</comment>
<evidence type="ECO:0000313" key="2">
    <source>
        <dbReference type="Proteomes" id="UP000821845"/>
    </source>
</evidence>
<dbReference type="EMBL" id="CM023482">
    <property type="protein sequence ID" value="KAH6939944.1"/>
    <property type="molecule type" value="Genomic_DNA"/>
</dbReference>
<organism evidence="1 2">
    <name type="scientific">Hyalomma asiaticum</name>
    <name type="common">Tick</name>
    <dbReference type="NCBI Taxonomy" id="266040"/>
    <lineage>
        <taxon>Eukaryota</taxon>
        <taxon>Metazoa</taxon>
        <taxon>Ecdysozoa</taxon>
        <taxon>Arthropoda</taxon>
        <taxon>Chelicerata</taxon>
        <taxon>Arachnida</taxon>
        <taxon>Acari</taxon>
        <taxon>Parasitiformes</taxon>
        <taxon>Ixodida</taxon>
        <taxon>Ixodoidea</taxon>
        <taxon>Ixodidae</taxon>
        <taxon>Hyalomminae</taxon>
        <taxon>Hyalomma</taxon>
    </lineage>
</organism>